<evidence type="ECO:0000313" key="2">
    <source>
        <dbReference type="EnsemblPlants" id="AES65725"/>
    </source>
</evidence>
<reference evidence="1 3" key="1">
    <citation type="journal article" date="2011" name="Nature">
        <title>The Medicago genome provides insight into the evolution of rhizobial symbioses.</title>
        <authorList>
            <person name="Young N.D."/>
            <person name="Debelle F."/>
            <person name="Oldroyd G.E."/>
            <person name="Geurts R."/>
            <person name="Cannon S.B."/>
            <person name="Udvardi M.K."/>
            <person name="Benedito V.A."/>
            <person name="Mayer K.F."/>
            <person name="Gouzy J."/>
            <person name="Schoof H."/>
            <person name="Van de Peer Y."/>
            <person name="Proost S."/>
            <person name="Cook D.R."/>
            <person name="Meyers B.C."/>
            <person name="Spannagl M."/>
            <person name="Cheung F."/>
            <person name="De Mita S."/>
            <person name="Krishnakumar V."/>
            <person name="Gundlach H."/>
            <person name="Zhou S."/>
            <person name="Mudge J."/>
            <person name="Bharti A.K."/>
            <person name="Murray J.D."/>
            <person name="Naoumkina M.A."/>
            <person name="Rosen B."/>
            <person name="Silverstein K.A."/>
            <person name="Tang H."/>
            <person name="Rombauts S."/>
            <person name="Zhao P.X."/>
            <person name="Zhou P."/>
            <person name="Barbe V."/>
            <person name="Bardou P."/>
            <person name="Bechner M."/>
            <person name="Bellec A."/>
            <person name="Berger A."/>
            <person name="Berges H."/>
            <person name="Bidwell S."/>
            <person name="Bisseling T."/>
            <person name="Choisne N."/>
            <person name="Couloux A."/>
            <person name="Denny R."/>
            <person name="Deshpande S."/>
            <person name="Dai X."/>
            <person name="Doyle J.J."/>
            <person name="Dudez A.M."/>
            <person name="Farmer A.D."/>
            <person name="Fouteau S."/>
            <person name="Franken C."/>
            <person name="Gibelin C."/>
            <person name="Gish J."/>
            <person name="Goldstein S."/>
            <person name="Gonzalez A.J."/>
            <person name="Green P.J."/>
            <person name="Hallab A."/>
            <person name="Hartog M."/>
            <person name="Hua A."/>
            <person name="Humphray S.J."/>
            <person name="Jeong D.H."/>
            <person name="Jing Y."/>
            <person name="Jocker A."/>
            <person name="Kenton S.M."/>
            <person name="Kim D.J."/>
            <person name="Klee K."/>
            <person name="Lai H."/>
            <person name="Lang C."/>
            <person name="Lin S."/>
            <person name="Macmil S.L."/>
            <person name="Magdelenat G."/>
            <person name="Matthews L."/>
            <person name="McCorrison J."/>
            <person name="Monaghan E.L."/>
            <person name="Mun J.H."/>
            <person name="Najar F.Z."/>
            <person name="Nicholson C."/>
            <person name="Noirot C."/>
            <person name="O'Bleness M."/>
            <person name="Paule C.R."/>
            <person name="Poulain J."/>
            <person name="Prion F."/>
            <person name="Qin B."/>
            <person name="Qu C."/>
            <person name="Retzel E.F."/>
            <person name="Riddle C."/>
            <person name="Sallet E."/>
            <person name="Samain S."/>
            <person name="Samson N."/>
            <person name="Sanders I."/>
            <person name="Saurat O."/>
            <person name="Scarpelli C."/>
            <person name="Schiex T."/>
            <person name="Segurens B."/>
            <person name="Severin A.J."/>
            <person name="Sherrier D.J."/>
            <person name="Shi R."/>
            <person name="Sims S."/>
            <person name="Singer S.R."/>
            <person name="Sinharoy S."/>
            <person name="Sterck L."/>
            <person name="Viollet A."/>
            <person name="Wang B.B."/>
            <person name="Wang K."/>
            <person name="Wang M."/>
            <person name="Wang X."/>
            <person name="Warfsmann J."/>
            <person name="Weissenbach J."/>
            <person name="White D.D."/>
            <person name="White J.D."/>
            <person name="Wiley G.B."/>
            <person name="Wincker P."/>
            <person name="Xing Y."/>
            <person name="Yang L."/>
            <person name="Yao Z."/>
            <person name="Ying F."/>
            <person name="Zhai J."/>
            <person name="Zhou L."/>
            <person name="Zuber A."/>
            <person name="Denarie J."/>
            <person name="Dixon R.A."/>
            <person name="May G.D."/>
            <person name="Schwartz D.C."/>
            <person name="Rogers J."/>
            <person name="Quetier F."/>
            <person name="Town C.D."/>
            <person name="Roe B.A."/>
        </authorList>
    </citation>
    <scope>NUCLEOTIDE SEQUENCE [LARGE SCALE GENOMIC DNA]</scope>
    <source>
        <strain evidence="1">A17</strain>
        <strain evidence="2 3">cv. Jemalong A17</strain>
    </source>
</reference>
<organism evidence="1 3">
    <name type="scientific">Medicago truncatula</name>
    <name type="common">Barrel medic</name>
    <name type="synonym">Medicago tribuloides</name>
    <dbReference type="NCBI Taxonomy" id="3880"/>
    <lineage>
        <taxon>Eukaryota</taxon>
        <taxon>Viridiplantae</taxon>
        <taxon>Streptophyta</taxon>
        <taxon>Embryophyta</taxon>
        <taxon>Tracheophyta</taxon>
        <taxon>Spermatophyta</taxon>
        <taxon>Magnoliopsida</taxon>
        <taxon>eudicotyledons</taxon>
        <taxon>Gunneridae</taxon>
        <taxon>Pentapetalae</taxon>
        <taxon>rosids</taxon>
        <taxon>fabids</taxon>
        <taxon>Fabales</taxon>
        <taxon>Fabaceae</taxon>
        <taxon>Papilionoideae</taxon>
        <taxon>50 kb inversion clade</taxon>
        <taxon>NPAAA clade</taxon>
        <taxon>Hologalegina</taxon>
        <taxon>IRL clade</taxon>
        <taxon>Trifolieae</taxon>
        <taxon>Medicago</taxon>
    </lineage>
</organism>
<evidence type="ECO:0000313" key="1">
    <source>
        <dbReference type="EMBL" id="AES65725.1"/>
    </source>
</evidence>
<gene>
    <name evidence="1" type="ordered locus">MTR_2g048150</name>
</gene>
<dbReference type="EnsemblPlants" id="AES65725">
    <property type="protein sequence ID" value="AES65725"/>
    <property type="gene ID" value="MTR_2g048150"/>
</dbReference>
<sequence length="65" mass="7455">MAGQQDQQNYMVCFYLLDKCNDLTSRLQKYELWKRKLEAGPMSTSTINFQDGFIGGYKAHISTVA</sequence>
<proteinExistence type="predicted"/>
<reference evidence="2" key="3">
    <citation type="submission" date="2015-04" db="UniProtKB">
        <authorList>
            <consortium name="EnsemblPlants"/>
        </authorList>
    </citation>
    <scope>IDENTIFICATION</scope>
    <source>
        <strain evidence="2">cv. Jemalong A17</strain>
    </source>
</reference>
<name>G7ISV9_MEDTR</name>
<dbReference type="PaxDb" id="3880-AES65725"/>
<reference evidence="1 3" key="2">
    <citation type="journal article" date="2014" name="BMC Genomics">
        <title>An improved genome release (version Mt4.0) for the model legume Medicago truncatula.</title>
        <authorList>
            <person name="Tang H."/>
            <person name="Krishnakumar V."/>
            <person name="Bidwell S."/>
            <person name="Rosen B."/>
            <person name="Chan A."/>
            <person name="Zhou S."/>
            <person name="Gentzbittel L."/>
            <person name="Childs K.L."/>
            <person name="Yandell M."/>
            <person name="Gundlach H."/>
            <person name="Mayer K.F."/>
            <person name="Schwartz D.C."/>
            <person name="Town C.D."/>
        </authorList>
    </citation>
    <scope>GENOME REANNOTATION</scope>
    <source>
        <strain evidence="2 3">cv. Jemalong A17</strain>
    </source>
</reference>
<keyword evidence="3" id="KW-1185">Reference proteome</keyword>
<dbReference type="AlphaFoldDB" id="G7ISV9"/>
<evidence type="ECO:0000313" key="3">
    <source>
        <dbReference type="Proteomes" id="UP000002051"/>
    </source>
</evidence>
<dbReference type="Proteomes" id="UP000002051">
    <property type="component" value="Chromosome 2"/>
</dbReference>
<accession>G7ISV9</accession>
<protein>
    <submittedName>
        <fullName evidence="1 2">Uncharacterized protein</fullName>
    </submittedName>
</protein>
<dbReference type="EMBL" id="CM001218">
    <property type="protein sequence ID" value="AES65725.1"/>
    <property type="molecule type" value="Genomic_DNA"/>
</dbReference>
<dbReference type="HOGENOM" id="CLU_2853037_0_0_1"/>